<dbReference type="CTD" id="20214487"/>
<evidence type="ECO:0000256" key="1">
    <source>
        <dbReference type="ARBA" id="ARBA00007584"/>
    </source>
</evidence>
<dbReference type="OrthoDB" id="2129069at2759"/>
<dbReference type="EMBL" id="KB097700">
    <property type="protein sequence ID" value="ESN91774.1"/>
    <property type="molecule type" value="Genomic_DNA"/>
</dbReference>
<keyword evidence="6" id="KW-1185">Reference proteome</keyword>
<dbReference type="PANTHER" id="PTHR12499:SF0">
    <property type="entry name" value="OPTIC ATROPHY 3 PROTEIN"/>
    <property type="match status" value="1"/>
</dbReference>
<dbReference type="InterPro" id="IPR010754">
    <property type="entry name" value="OPA3-like"/>
</dbReference>
<gene>
    <name evidence="5" type="primary">20214487</name>
    <name evidence="4" type="ORF">HELRODRAFT_70587</name>
</gene>
<dbReference type="AlphaFoldDB" id="T1G089"/>
<dbReference type="FunCoup" id="T1G089">
    <property type="interactions" value="838"/>
</dbReference>
<evidence type="ECO:0000256" key="3">
    <source>
        <dbReference type="SAM" id="Phobius"/>
    </source>
</evidence>
<sequence length="129" mass="14635">MPFPMIKLGYLAVKQISKPLANYIKKKAKTTPFLRNKLLLPPAQFYHKMDTTIKMKMLGLGKVSSVKPLNEDVAVDLAADMLGEAVIFGIATALLFLEYKRQMWKDQTKVRISLNLYPIASSNFKFIII</sequence>
<dbReference type="GO" id="GO:0005739">
    <property type="term" value="C:mitochondrion"/>
    <property type="evidence" value="ECO:0000318"/>
    <property type="project" value="GO_Central"/>
</dbReference>
<reference evidence="5" key="3">
    <citation type="submission" date="2015-06" db="UniProtKB">
        <authorList>
            <consortium name="EnsemblMetazoa"/>
        </authorList>
    </citation>
    <scope>IDENTIFICATION</scope>
</reference>
<keyword evidence="3" id="KW-0812">Transmembrane</keyword>
<evidence type="ECO:0000256" key="2">
    <source>
        <dbReference type="ARBA" id="ARBA00023054"/>
    </source>
</evidence>
<dbReference type="GeneID" id="20214487"/>
<accession>T1G089</accession>
<keyword evidence="3" id="KW-0472">Membrane</keyword>
<dbReference type="Proteomes" id="UP000015101">
    <property type="component" value="Unassembled WGS sequence"/>
</dbReference>
<dbReference type="InParanoid" id="T1G089"/>
<dbReference type="GO" id="GO:0019216">
    <property type="term" value="P:regulation of lipid metabolic process"/>
    <property type="evidence" value="ECO:0000318"/>
    <property type="project" value="GO_Central"/>
</dbReference>
<dbReference type="HOGENOM" id="CLU_074707_5_2_1"/>
<keyword evidence="3" id="KW-1133">Transmembrane helix</keyword>
<proteinExistence type="inferred from homology"/>
<evidence type="ECO:0000313" key="4">
    <source>
        <dbReference type="EMBL" id="ESN91774.1"/>
    </source>
</evidence>
<dbReference type="eggNOG" id="KOG3335">
    <property type="taxonomic scope" value="Eukaryota"/>
</dbReference>
<dbReference type="PANTHER" id="PTHR12499">
    <property type="entry name" value="OPTIC ATROPHY 3 PROTEIN OPA3"/>
    <property type="match status" value="1"/>
</dbReference>
<organism evidence="5 6">
    <name type="scientific">Helobdella robusta</name>
    <name type="common">Californian leech</name>
    <dbReference type="NCBI Taxonomy" id="6412"/>
    <lineage>
        <taxon>Eukaryota</taxon>
        <taxon>Metazoa</taxon>
        <taxon>Spiralia</taxon>
        <taxon>Lophotrochozoa</taxon>
        <taxon>Annelida</taxon>
        <taxon>Clitellata</taxon>
        <taxon>Hirudinea</taxon>
        <taxon>Rhynchobdellida</taxon>
        <taxon>Glossiphoniidae</taxon>
        <taxon>Helobdella</taxon>
    </lineage>
</organism>
<dbReference type="EnsemblMetazoa" id="HelroT70587">
    <property type="protein sequence ID" value="HelroP70587"/>
    <property type="gene ID" value="HelroG70587"/>
</dbReference>
<keyword evidence="2" id="KW-0175">Coiled coil</keyword>
<dbReference type="OMA" id="VKMRMLN"/>
<comment type="similarity">
    <text evidence="1">Belongs to the OPA3 family.</text>
</comment>
<reference evidence="6" key="1">
    <citation type="submission" date="2012-12" db="EMBL/GenBank/DDBJ databases">
        <authorList>
            <person name="Hellsten U."/>
            <person name="Grimwood J."/>
            <person name="Chapman J.A."/>
            <person name="Shapiro H."/>
            <person name="Aerts A."/>
            <person name="Otillar R.P."/>
            <person name="Terry A.Y."/>
            <person name="Boore J.L."/>
            <person name="Simakov O."/>
            <person name="Marletaz F."/>
            <person name="Cho S.-J."/>
            <person name="Edsinger-Gonzales E."/>
            <person name="Havlak P."/>
            <person name="Kuo D.-H."/>
            <person name="Larsson T."/>
            <person name="Lv J."/>
            <person name="Arendt D."/>
            <person name="Savage R."/>
            <person name="Osoegawa K."/>
            <person name="de Jong P."/>
            <person name="Lindberg D.R."/>
            <person name="Seaver E.C."/>
            <person name="Weisblat D.A."/>
            <person name="Putnam N.H."/>
            <person name="Grigoriev I.V."/>
            <person name="Rokhsar D.S."/>
        </authorList>
    </citation>
    <scope>NUCLEOTIDE SEQUENCE</scope>
</reference>
<name>T1G089_HELRO</name>
<evidence type="ECO:0008006" key="7">
    <source>
        <dbReference type="Google" id="ProtNLM"/>
    </source>
</evidence>
<evidence type="ECO:0000313" key="5">
    <source>
        <dbReference type="EnsemblMetazoa" id="HelroP70587"/>
    </source>
</evidence>
<dbReference type="KEGG" id="hro:HELRODRAFT_70587"/>
<dbReference type="EMBL" id="AMQM01002189">
    <property type="status" value="NOT_ANNOTATED_CDS"/>
    <property type="molecule type" value="Genomic_DNA"/>
</dbReference>
<feature type="transmembrane region" description="Helical" evidence="3">
    <location>
        <begin position="77"/>
        <end position="97"/>
    </location>
</feature>
<dbReference type="RefSeq" id="XP_009030158.1">
    <property type="nucleotide sequence ID" value="XM_009031910.1"/>
</dbReference>
<dbReference type="STRING" id="6412.T1G089"/>
<evidence type="ECO:0000313" key="6">
    <source>
        <dbReference type="Proteomes" id="UP000015101"/>
    </source>
</evidence>
<protein>
    <recommendedName>
        <fullName evidence="7">OPA3-like protein CG13603</fullName>
    </recommendedName>
</protein>
<reference evidence="4 6" key="2">
    <citation type="journal article" date="2013" name="Nature">
        <title>Insights into bilaterian evolution from three spiralian genomes.</title>
        <authorList>
            <person name="Simakov O."/>
            <person name="Marletaz F."/>
            <person name="Cho S.J."/>
            <person name="Edsinger-Gonzales E."/>
            <person name="Havlak P."/>
            <person name="Hellsten U."/>
            <person name="Kuo D.H."/>
            <person name="Larsson T."/>
            <person name="Lv J."/>
            <person name="Arendt D."/>
            <person name="Savage R."/>
            <person name="Osoegawa K."/>
            <person name="de Jong P."/>
            <person name="Grimwood J."/>
            <person name="Chapman J.A."/>
            <person name="Shapiro H."/>
            <person name="Aerts A."/>
            <person name="Otillar R.P."/>
            <person name="Terry A.Y."/>
            <person name="Boore J.L."/>
            <person name="Grigoriev I.V."/>
            <person name="Lindberg D.R."/>
            <person name="Seaver E.C."/>
            <person name="Weisblat D.A."/>
            <person name="Putnam N.H."/>
            <person name="Rokhsar D.S."/>
        </authorList>
    </citation>
    <scope>NUCLEOTIDE SEQUENCE</scope>
</reference>
<dbReference type="Pfam" id="PF07047">
    <property type="entry name" value="OPA3"/>
    <property type="match status" value="1"/>
</dbReference>